<dbReference type="PROSITE" id="PS50113">
    <property type="entry name" value="PAC"/>
    <property type="match status" value="1"/>
</dbReference>
<dbReference type="InterPro" id="IPR048760">
    <property type="entry name" value="VP0354-like_sensor_dom"/>
</dbReference>
<feature type="transmembrane region" description="Helical" evidence="8">
    <location>
        <begin position="303"/>
        <end position="324"/>
    </location>
</feature>
<dbReference type="InterPro" id="IPR013655">
    <property type="entry name" value="PAS_fold_3"/>
</dbReference>
<dbReference type="InterPro" id="IPR029787">
    <property type="entry name" value="Nucleotide_cyclase"/>
</dbReference>
<dbReference type="InterPro" id="IPR000014">
    <property type="entry name" value="PAS"/>
</dbReference>
<dbReference type="CDD" id="cd01949">
    <property type="entry name" value="GGDEF"/>
    <property type="match status" value="1"/>
</dbReference>
<keyword evidence="8" id="KW-0812">Transmembrane</keyword>
<evidence type="ECO:0000256" key="8">
    <source>
        <dbReference type="SAM" id="Phobius"/>
    </source>
</evidence>
<keyword evidence="4" id="KW-0547">Nucleotide-binding</keyword>
<dbReference type="STRING" id="1172190.M947_09485"/>
<dbReference type="GO" id="GO:0000160">
    <property type="term" value="P:phosphorelay signal transduction system"/>
    <property type="evidence" value="ECO:0007669"/>
    <property type="project" value="UniProtKB-KW"/>
</dbReference>
<dbReference type="InterPro" id="IPR052163">
    <property type="entry name" value="DGC-Regulatory_Protein"/>
</dbReference>
<dbReference type="SMART" id="SM00086">
    <property type="entry name" value="PAC"/>
    <property type="match status" value="1"/>
</dbReference>
<evidence type="ECO:0000256" key="6">
    <source>
        <dbReference type="ARBA" id="ARBA00022840"/>
    </source>
</evidence>
<dbReference type="Pfam" id="PF08447">
    <property type="entry name" value="PAS_3"/>
    <property type="match status" value="1"/>
</dbReference>
<evidence type="ECO:0000259" key="9">
    <source>
        <dbReference type="PROSITE" id="PS50113"/>
    </source>
</evidence>
<evidence type="ECO:0000256" key="3">
    <source>
        <dbReference type="ARBA" id="ARBA00022679"/>
    </source>
</evidence>
<accession>T0JBQ0</accession>
<name>T0JBQ0_9BACT</name>
<dbReference type="FunFam" id="3.30.70.270:FF:000001">
    <property type="entry name" value="Diguanylate cyclase domain protein"/>
    <property type="match status" value="1"/>
</dbReference>
<sequence>MSQKNFKKLFTIYFIIFGTLISIFSGVISYNIQLNSFKDELDTKADEIMVIKKFLILKEEVDNFDSIIKSLSKSTALIEFVKHKDRDKLLKVEDLFLTIANMNRDIMQLRFINKSGMEIIRINKQNRYDEASLIPRDKLQNKASRDYFQVVSSMKDEKVWHSKFDLNVEHGKVELPYKPTIRIALPLFDEFQRFQGMLMVNLLTKNLLDSISKSSTFEHYIVDKYGNYIIHPNQRYSFNKYTGIQRAITKDFPKNASNILSRQESFENNYVYKLNDVIKNEDEAILIMRPKEEYQEQFLSDRILSTIDIIILSILASVLMAFFASKKPSELQTALFVANRELKRFASILDKYVVSARVKKDSTIAEVSSAFEVSSGYSKEELIGKPMSIIRHSDTPLSLYTELWQNLLNDKAWDGEIKNKKKDGSDFWLEQHIVAVKDEQGEIESFLSISQDITLKKELEVLSSIDKLTGILNRRKLDEFLDYEVEIAKRHKHNLSLIIVDIDHFKKVNDIHGHQVGDVVLFEVTKMISNLVRKSDIFGRFGGEEFLIICPHTTQDEALILSQKLKEEVSSYHFNKVGYKTISLGIAQLTDDDDAQSLVKKADIALYEAKNGGRNRAVIYSIS</sequence>
<evidence type="ECO:0000256" key="5">
    <source>
        <dbReference type="ARBA" id="ARBA00022777"/>
    </source>
</evidence>
<dbReference type="PANTHER" id="PTHR46663:SF3">
    <property type="entry name" value="SLL0267 PROTEIN"/>
    <property type="match status" value="1"/>
</dbReference>
<keyword evidence="3" id="KW-0808">Transferase</keyword>
<dbReference type="InterPro" id="IPR000160">
    <property type="entry name" value="GGDEF_dom"/>
</dbReference>
<feature type="domain" description="GGDEF" evidence="10">
    <location>
        <begin position="493"/>
        <end position="622"/>
    </location>
</feature>
<evidence type="ECO:0000256" key="1">
    <source>
        <dbReference type="ARBA" id="ARBA00004370"/>
    </source>
</evidence>
<evidence type="ECO:0000313" key="12">
    <source>
        <dbReference type="Proteomes" id="UP000015520"/>
    </source>
</evidence>
<organism evidence="11 12">
    <name type="scientific">Sulfurimonas hongkongensis</name>
    <dbReference type="NCBI Taxonomy" id="1172190"/>
    <lineage>
        <taxon>Bacteria</taxon>
        <taxon>Pseudomonadati</taxon>
        <taxon>Campylobacterota</taxon>
        <taxon>Epsilonproteobacteria</taxon>
        <taxon>Campylobacterales</taxon>
        <taxon>Sulfurimonadaceae</taxon>
        <taxon>Sulfurimonas</taxon>
    </lineage>
</organism>
<feature type="domain" description="PAC" evidence="9">
    <location>
        <begin position="413"/>
        <end position="465"/>
    </location>
</feature>
<evidence type="ECO:0000256" key="2">
    <source>
        <dbReference type="ARBA" id="ARBA00022553"/>
    </source>
</evidence>
<keyword evidence="5" id="KW-0418">Kinase</keyword>
<dbReference type="Gene3D" id="3.30.450.20">
    <property type="entry name" value="PAS domain"/>
    <property type="match status" value="2"/>
</dbReference>
<keyword evidence="2" id="KW-0597">Phosphoprotein</keyword>
<evidence type="ECO:0000256" key="4">
    <source>
        <dbReference type="ARBA" id="ARBA00022741"/>
    </source>
</evidence>
<dbReference type="RefSeq" id="WP_021288145.1">
    <property type="nucleotide sequence ID" value="NZ_AUPZ01000013.1"/>
</dbReference>
<keyword evidence="12" id="KW-1185">Reference proteome</keyword>
<keyword evidence="6" id="KW-0067">ATP-binding</keyword>
<dbReference type="PATRIC" id="fig|1172190.3.peg.1834"/>
<protein>
    <recommendedName>
        <fullName evidence="13">Diguanylate cyclase</fullName>
    </recommendedName>
</protein>
<gene>
    <name evidence="11" type="ORF">M947_09485</name>
</gene>
<dbReference type="AlphaFoldDB" id="T0JBQ0"/>
<dbReference type="NCBIfam" id="TIGR00229">
    <property type="entry name" value="sensory_box"/>
    <property type="match status" value="1"/>
</dbReference>
<dbReference type="NCBIfam" id="TIGR00254">
    <property type="entry name" value="GGDEF"/>
    <property type="match status" value="1"/>
</dbReference>
<evidence type="ECO:0000313" key="11">
    <source>
        <dbReference type="EMBL" id="EQB35506.1"/>
    </source>
</evidence>
<dbReference type="GO" id="GO:0016301">
    <property type="term" value="F:kinase activity"/>
    <property type="evidence" value="ECO:0007669"/>
    <property type="project" value="UniProtKB-KW"/>
</dbReference>
<dbReference type="SUPFAM" id="SSF55073">
    <property type="entry name" value="Nucleotide cyclase"/>
    <property type="match status" value="1"/>
</dbReference>
<dbReference type="OrthoDB" id="5413461at2"/>
<dbReference type="InterPro" id="IPR000700">
    <property type="entry name" value="PAS-assoc_C"/>
</dbReference>
<dbReference type="InterPro" id="IPR035965">
    <property type="entry name" value="PAS-like_dom_sf"/>
</dbReference>
<proteinExistence type="predicted"/>
<dbReference type="EMBL" id="AUPZ01000013">
    <property type="protein sequence ID" value="EQB35506.1"/>
    <property type="molecule type" value="Genomic_DNA"/>
</dbReference>
<dbReference type="SMART" id="SM00267">
    <property type="entry name" value="GGDEF"/>
    <property type="match status" value="1"/>
</dbReference>
<dbReference type="SUPFAM" id="SSF55785">
    <property type="entry name" value="PYP-like sensor domain (PAS domain)"/>
    <property type="match status" value="1"/>
</dbReference>
<evidence type="ECO:0000259" key="10">
    <source>
        <dbReference type="PROSITE" id="PS50887"/>
    </source>
</evidence>
<dbReference type="PROSITE" id="PS50887">
    <property type="entry name" value="GGDEF"/>
    <property type="match status" value="1"/>
</dbReference>
<dbReference type="SUPFAM" id="SSF103190">
    <property type="entry name" value="Sensory domain-like"/>
    <property type="match status" value="1"/>
</dbReference>
<feature type="transmembrane region" description="Helical" evidence="8">
    <location>
        <begin position="12"/>
        <end position="32"/>
    </location>
</feature>
<comment type="subcellular location">
    <subcellularLocation>
        <location evidence="1">Membrane</location>
    </subcellularLocation>
</comment>
<dbReference type="CDD" id="cd00130">
    <property type="entry name" value="PAS"/>
    <property type="match status" value="1"/>
</dbReference>
<keyword evidence="8" id="KW-1133">Transmembrane helix</keyword>
<dbReference type="GO" id="GO:0016020">
    <property type="term" value="C:membrane"/>
    <property type="evidence" value="ECO:0007669"/>
    <property type="project" value="UniProtKB-SubCell"/>
</dbReference>
<reference evidence="11 12" key="1">
    <citation type="submission" date="2013-07" db="EMBL/GenBank/DDBJ databases">
        <title>Sulfurimonas hongkongensis AST-10 Genome Sequencing.</title>
        <authorList>
            <person name="Cai L."/>
            <person name="Zhang T."/>
        </authorList>
    </citation>
    <scope>NUCLEOTIDE SEQUENCE [LARGE SCALE GENOMIC DNA]</scope>
    <source>
        <strain evidence="11 12">AST-10</strain>
    </source>
</reference>
<comment type="caution">
    <text evidence="11">The sequence shown here is derived from an EMBL/GenBank/DDBJ whole genome shotgun (WGS) entry which is preliminary data.</text>
</comment>
<dbReference type="GO" id="GO:0005524">
    <property type="term" value="F:ATP binding"/>
    <property type="evidence" value="ECO:0007669"/>
    <property type="project" value="UniProtKB-KW"/>
</dbReference>
<evidence type="ECO:0008006" key="13">
    <source>
        <dbReference type="Google" id="ProtNLM"/>
    </source>
</evidence>
<dbReference type="PANTHER" id="PTHR46663">
    <property type="entry name" value="DIGUANYLATE CYCLASE DGCT-RELATED"/>
    <property type="match status" value="1"/>
</dbReference>
<dbReference type="Pfam" id="PF00990">
    <property type="entry name" value="GGDEF"/>
    <property type="match status" value="1"/>
</dbReference>
<dbReference type="InterPro" id="IPR043128">
    <property type="entry name" value="Rev_trsase/Diguanyl_cyclase"/>
</dbReference>
<dbReference type="Gene3D" id="3.30.70.270">
    <property type="match status" value="1"/>
</dbReference>
<evidence type="ECO:0000256" key="7">
    <source>
        <dbReference type="ARBA" id="ARBA00023012"/>
    </source>
</evidence>
<keyword evidence="7" id="KW-0902">Two-component regulatory system</keyword>
<dbReference type="InterPro" id="IPR001610">
    <property type="entry name" value="PAC"/>
</dbReference>
<dbReference type="Proteomes" id="UP000015520">
    <property type="component" value="Unassembled WGS sequence"/>
</dbReference>
<keyword evidence="8" id="KW-0472">Membrane</keyword>
<dbReference type="InterPro" id="IPR029151">
    <property type="entry name" value="Sensor-like_sf"/>
</dbReference>
<dbReference type="Pfam" id="PF21623">
    <property type="entry name" value="HK_sensor_dom_bact"/>
    <property type="match status" value="1"/>
</dbReference>
<dbReference type="eggNOG" id="COG3706">
    <property type="taxonomic scope" value="Bacteria"/>
</dbReference>